<feature type="non-terminal residue" evidence="1">
    <location>
        <position position="1"/>
    </location>
</feature>
<comment type="caution">
    <text evidence="1">The sequence shown here is derived from an EMBL/GenBank/DDBJ whole genome shotgun (WGS) entry which is preliminary data.</text>
</comment>
<name>A0A0F9CRX1_9ZZZZ</name>
<organism evidence="1">
    <name type="scientific">marine sediment metagenome</name>
    <dbReference type="NCBI Taxonomy" id="412755"/>
    <lineage>
        <taxon>unclassified sequences</taxon>
        <taxon>metagenomes</taxon>
        <taxon>ecological metagenomes</taxon>
    </lineage>
</organism>
<sequence>HVGISSRKIEQNIAKLKEWGLLKRIGPAKGGHWELAK</sequence>
<dbReference type="AlphaFoldDB" id="A0A0F9CRX1"/>
<evidence type="ECO:0000313" key="1">
    <source>
        <dbReference type="EMBL" id="KKL51919.1"/>
    </source>
</evidence>
<protein>
    <recommendedName>
        <fullName evidence="2">Helix-turn-helix type 11 domain-containing protein</fullName>
    </recommendedName>
</protein>
<gene>
    <name evidence="1" type="ORF">LCGC14_2290670</name>
</gene>
<dbReference type="EMBL" id="LAZR01032078">
    <property type="protein sequence ID" value="KKL51919.1"/>
    <property type="molecule type" value="Genomic_DNA"/>
</dbReference>
<evidence type="ECO:0008006" key="2">
    <source>
        <dbReference type="Google" id="ProtNLM"/>
    </source>
</evidence>
<reference evidence="1" key="1">
    <citation type="journal article" date="2015" name="Nature">
        <title>Complex archaea that bridge the gap between prokaryotes and eukaryotes.</title>
        <authorList>
            <person name="Spang A."/>
            <person name="Saw J.H."/>
            <person name="Jorgensen S.L."/>
            <person name="Zaremba-Niedzwiedzka K."/>
            <person name="Martijn J."/>
            <person name="Lind A.E."/>
            <person name="van Eijk R."/>
            <person name="Schleper C."/>
            <person name="Guy L."/>
            <person name="Ettema T.J."/>
        </authorList>
    </citation>
    <scope>NUCLEOTIDE SEQUENCE</scope>
</reference>
<accession>A0A0F9CRX1</accession>
<proteinExistence type="predicted"/>